<keyword evidence="1" id="KW-0175">Coiled coil</keyword>
<reference evidence="3" key="1">
    <citation type="journal article" date="2023" name="bioRxiv">
        <title>Scaffold-level genome assemblies of two parasitoid biocontrol wasps reveal the parthenogenesis mechanism and an associated novel virus.</title>
        <authorList>
            <person name="Inwood S."/>
            <person name="Skelly J."/>
            <person name="Guhlin J."/>
            <person name="Harrop T."/>
            <person name="Goldson S."/>
            <person name="Dearden P."/>
        </authorList>
    </citation>
    <scope>NUCLEOTIDE SEQUENCE</scope>
    <source>
        <strain evidence="3">Irish</strain>
        <tissue evidence="3">Whole body</tissue>
    </source>
</reference>
<evidence type="ECO:0000256" key="2">
    <source>
        <dbReference type="SAM" id="MobiDB-lite"/>
    </source>
</evidence>
<dbReference type="AlphaFoldDB" id="A0AA39C9P6"/>
<dbReference type="EMBL" id="JAQQBS010001423">
    <property type="protein sequence ID" value="KAK0160509.1"/>
    <property type="molecule type" value="Genomic_DNA"/>
</dbReference>
<feature type="coiled-coil region" evidence="1">
    <location>
        <begin position="220"/>
        <end position="308"/>
    </location>
</feature>
<dbReference type="Proteomes" id="UP001168990">
    <property type="component" value="Unassembled WGS sequence"/>
</dbReference>
<dbReference type="GO" id="GO:0035735">
    <property type="term" value="P:intraciliary transport involved in cilium assembly"/>
    <property type="evidence" value="ECO:0007669"/>
    <property type="project" value="InterPro"/>
</dbReference>
<evidence type="ECO:0008006" key="5">
    <source>
        <dbReference type="Google" id="ProtNLM"/>
    </source>
</evidence>
<gene>
    <name evidence="3" type="ORF">PV328_007913</name>
</gene>
<proteinExistence type="predicted"/>
<dbReference type="InterPro" id="IPR030465">
    <property type="entry name" value="CEP131"/>
</dbReference>
<protein>
    <recommendedName>
        <fullName evidence="5">5-azacytidine-induced protein 1</fullName>
    </recommendedName>
</protein>
<organism evidence="3 4">
    <name type="scientific">Microctonus aethiopoides</name>
    <dbReference type="NCBI Taxonomy" id="144406"/>
    <lineage>
        <taxon>Eukaryota</taxon>
        <taxon>Metazoa</taxon>
        <taxon>Ecdysozoa</taxon>
        <taxon>Arthropoda</taxon>
        <taxon>Hexapoda</taxon>
        <taxon>Insecta</taxon>
        <taxon>Pterygota</taxon>
        <taxon>Neoptera</taxon>
        <taxon>Endopterygota</taxon>
        <taxon>Hymenoptera</taxon>
        <taxon>Apocrita</taxon>
        <taxon>Ichneumonoidea</taxon>
        <taxon>Braconidae</taxon>
        <taxon>Euphorinae</taxon>
        <taxon>Microctonus</taxon>
    </lineage>
</organism>
<comment type="caution">
    <text evidence="3">The sequence shown here is derived from an EMBL/GenBank/DDBJ whole genome shotgun (WGS) entry which is preliminary data.</text>
</comment>
<reference evidence="3" key="2">
    <citation type="submission" date="2023-03" db="EMBL/GenBank/DDBJ databases">
        <authorList>
            <person name="Inwood S.N."/>
            <person name="Skelly J.G."/>
            <person name="Guhlin J."/>
            <person name="Harrop T.W.R."/>
            <person name="Goldson S.G."/>
            <person name="Dearden P.K."/>
        </authorList>
    </citation>
    <scope>NUCLEOTIDE SEQUENCE</scope>
    <source>
        <strain evidence="3">Irish</strain>
        <tissue evidence="3">Whole body</tissue>
    </source>
</reference>
<dbReference type="GO" id="GO:0005929">
    <property type="term" value="C:cilium"/>
    <property type="evidence" value="ECO:0007669"/>
    <property type="project" value="GOC"/>
</dbReference>
<name>A0AA39C9P6_9HYME</name>
<feature type="coiled-coil region" evidence="1">
    <location>
        <begin position="580"/>
        <end position="714"/>
    </location>
</feature>
<dbReference type="PANTHER" id="PTHR31540:SF1">
    <property type="entry name" value="CENTROSOMAL PROTEIN OF 131 KDA"/>
    <property type="match status" value="1"/>
</dbReference>
<dbReference type="GO" id="GO:0010824">
    <property type="term" value="P:regulation of centrosome duplication"/>
    <property type="evidence" value="ECO:0007669"/>
    <property type="project" value="TreeGrafter"/>
</dbReference>
<accession>A0AA39C9P6</accession>
<keyword evidence="4" id="KW-1185">Reference proteome</keyword>
<dbReference type="PANTHER" id="PTHR31540">
    <property type="entry name" value="CENTROSOMAL PROTEIN OF 131 KDA"/>
    <property type="match status" value="1"/>
</dbReference>
<evidence type="ECO:0000256" key="1">
    <source>
        <dbReference type="SAM" id="Coils"/>
    </source>
</evidence>
<sequence>MINIAHPKVETKPPINKFNSEKNKNDKLKYQQNIVNKKNEKFDNKECLDCSEHENLLDSKSCDLVVETMFNKMEETKYNNDTKSDCNQNIIEPNSSSYQQLCSMINDLENNLPHKQEIVSVTTCFLPTENHSIAADVKYLEEQTLPEKDNSDGPCAIVNSTYDDIMTFLGTLEQNCSSQECQNNSEQLPEYLSTDTNDIETFIARNQKEINQTDKIKDDLATALLKLEERNATLKLLKEELKSERKSAFDKLEDEKKNHLNELKMQKTKLQNVIRRHQKFIEQLIEEKKQLSNKCNDLGRTIKEMEMKQQREIKVAIERHAVEVQRAKELCQASEKIRRERWLELKTSKIKEMTVKGLEPELRNMIDQHQKEIQDIRSAHMKELQDVELRAIRRSNQQLEQLRIELTASHDKILMSEKEALRLRYEEKFNEQETLIQTQQRKYFDDLQKEKKKFADEQTKRDVDRDMNIQEITSQYQDKIEVLMRQFDAEKKTLRETIEAERETWMENYKRQQMSKFEMAEVRIREDSNRERDRQIELAISRLEKETRDIKINLQLIFDNKLKCLKDKYETELTISKKNEKSMREKFTLTQEKLDSLENEFQRVESKLGQCQVDLNEANRLVDKTIKERDHAKKLARQEIECEKRELEEKISSLYREITQINSNKESHMAQLYSRIKLIITQKDIAIKNISKEANDIRGKCDHLEKLLDQQRKEYLLKNL</sequence>
<feature type="region of interest" description="Disordered" evidence="2">
    <location>
        <begin position="1"/>
        <end position="24"/>
    </location>
</feature>
<evidence type="ECO:0000313" key="4">
    <source>
        <dbReference type="Proteomes" id="UP001168990"/>
    </source>
</evidence>
<dbReference type="GO" id="GO:0034451">
    <property type="term" value="C:centriolar satellite"/>
    <property type="evidence" value="ECO:0007669"/>
    <property type="project" value="TreeGrafter"/>
</dbReference>
<evidence type="ECO:0000313" key="3">
    <source>
        <dbReference type="EMBL" id="KAK0160509.1"/>
    </source>
</evidence>